<reference evidence="3" key="3">
    <citation type="submission" date="2015-06" db="UniProtKB">
        <authorList>
            <consortium name="EnsemblMetazoa"/>
        </authorList>
    </citation>
    <scope>IDENTIFICATION</scope>
</reference>
<protein>
    <recommendedName>
        <fullName evidence="1">DUF4097 domain-containing protein</fullName>
    </recommendedName>
</protein>
<dbReference type="STRING" id="283909.R7V1T0"/>
<feature type="domain" description="DUF4097" evidence="1">
    <location>
        <begin position="161"/>
        <end position="283"/>
    </location>
</feature>
<dbReference type="Proteomes" id="UP000014760">
    <property type="component" value="Unassembled WGS sequence"/>
</dbReference>
<evidence type="ECO:0000259" key="1">
    <source>
        <dbReference type="Pfam" id="PF13349"/>
    </source>
</evidence>
<dbReference type="EMBL" id="AMQN01005391">
    <property type="status" value="NOT_ANNOTATED_CDS"/>
    <property type="molecule type" value="Genomic_DNA"/>
</dbReference>
<proteinExistence type="predicted"/>
<dbReference type="EnsemblMetazoa" id="CapteT214837">
    <property type="protein sequence ID" value="CapteP214837"/>
    <property type="gene ID" value="CapteG214837"/>
</dbReference>
<evidence type="ECO:0000313" key="2">
    <source>
        <dbReference type="EMBL" id="ELU12509.1"/>
    </source>
</evidence>
<dbReference type="PANTHER" id="PTHR34094">
    <property type="match status" value="1"/>
</dbReference>
<dbReference type="OMA" id="QYAKKSP"/>
<dbReference type="PANTHER" id="PTHR34094:SF1">
    <property type="entry name" value="PROTEIN FAM185A"/>
    <property type="match status" value="1"/>
</dbReference>
<gene>
    <name evidence="2" type="ORF">CAPTEDRAFT_214837</name>
</gene>
<organism evidence="2">
    <name type="scientific">Capitella teleta</name>
    <name type="common">Polychaete worm</name>
    <dbReference type="NCBI Taxonomy" id="283909"/>
    <lineage>
        <taxon>Eukaryota</taxon>
        <taxon>Metazoa</taxon>
        <taxon>Spiralia</taxon>
        <taxon>Lophotrochozoa</taxon>
        <taxon>Annelida</taxon>
        <taxon>Polychaeta</taxon>
        <taxon>Sedentaria</taxon>
        <taxon>Scolecida</taxon>
        <taxon>Capitellidae</taxon>
        <taxon>Capitella</taxon>
    </lineage>
</organism>
<dbReference type="EMBL" id="KB295903">
    <property type="protein sequence ID" value="ELU12509.1"/>
    <property type="molecule type" value="Genomic_DNA"/>
</dbReference>
<dbReference type="HOGENOM" id="CLU_734135_0_0_1"/>
<dbReference type="AlphaFoldDB" id="R7V1T0"/>
<dbReference type="InterPro" id="IPR025164">
    <property type="entry name" value="Toastrack_DUF4097"/>
</dbReference>
<keyword evidence="4" id="KW-1185">Reference proteome</keyword>
<accession>R7V1T0</accession>
<dbReference type="OrthoDB" id="5984441at2759"/>
<reference evidence="4" key="1">
    <citation type="submission" date="2012-12" db="EMBL/GenBank/DDBJ databases">
        <authorList>
            <person name="Hellsten U."/>
            <person name="Grimwood J."/>
            <person name="Chapman J.A."/>
            <person name="Shapiro H."/>
            <person name="Aerts A."/>
            <person name="Otillar R.P."/>
            <person name="Terry A.Y."/>
            <person name="Boore J.L."/>
            <person name="Simakov O."/>
            <person name="Marletaz F."/>
            <person name="Cho S.-J."/>
            <person name="Edsinger-Gonzales E."/>
            <person name="Havlak P."/>
            <person name="Kuo D.-H."/>
            <person name="Larsson T."/>
            <person name="Lv J."/>
            <person name="Arendt D."/>
            <person name="Savage R."/>
            <person name="Osoegawa K."/>
            <person name="de Jong P."/>
            <person name="Lindberg D.R."/>
            <person name="Seaver E.C."/>
            <person name="Weisblat D.A."/>
            <person name="Putnam N.H."/>
            <person name="Grigoriev I.V."/>
            <person name="Rokhsar D.S."/>
        </authorList>
    </citation>
    <scope>NUCLEOTIDE SEQUENCE</scope>
    <source>
        <strain evidence="4">I ESC-2004</strain>
    </source>
</reference>
<reference evidence="2 4" key="2">
    <citation type="journal article" date="2013" name="Nature">
        <title>Insights into bilaterian evolution from three spiralian genomes.</title>
        <authorList>
            <person name="Simakov O."/>
            <person name="Marletaz F."/>
            <person name="Cho S.J."/>
            <person name="Edsinger-Gonzales E."/>
            <person name="Havlak P."/>
            <person name="Hellsten U."/>
            <person name="Kuo D.H."/>
            <person name="Larsson T."/>
            <person name="Lv J."/>
            <person name="Arendt D."/>
            <person name="Savage R."/>
            <person name="Osoegawa K."/>
            <person name="de Jong P."/>
            <person name="Grimwood J."/>
            <person name="Chapman J.A."/>
            <person name="Shapiro H."/>
            <person name="Aerts A."/>
            <person name="Otillar R.P."/>
            <person name="Terry A.Y."/>
            <person name="Boore J.L."/>
            <person name="Grigoriev I.V."/>
            <person name="Lindberg D.R."/>
            <person name="Seaver E.C."/>
            <person name="Weisblat D.A."/>
            <person name="Putnam N.H."/>
            <person name="Rokhsar D.S."/>
        </authorList>
    </citation>
    <scope>NUCLEOTIDE SEQUENCE</scope>
    <source>
        <strain evidence="2 4">I ESC-2004</strain>
    </source>
</reference>
<evidence type="ECO:0000313" key="3">
    <source>
        <dbReference type="EnsemblMetazoa" id="CapteP214837"/>
    </source>
</evidence>
<name>R7V1T0_CAPTE</name>
<dbReference type="Pfam" id="PF13349">
    <property type="entry name" value="DUF4097"/>
    <property type="match status" value="1"/>
</dbReference>
<evidence type="ECO:0000313" key="4">
    <source>
        <dbReference type="Proteomes" id="UP000014760"/>
    </source>
</evidence>
<sequence>MKPVSIMYRQIFRKCSSTGFSSLRRFYSKELCFNVAPFGHLTSTKSCGSLKVSPLNPHEYMEQDLVVLNSDDCDITEYAHQKESHISLNGLQGNCTADIPMKFNLQLQTTGTESIHVEGLENELVDLSTEGELSLFLLKTRNVNVETISGDVTSESSVQADVNVKTQSGNVKLNKILGQSLNIEAETSDVSVDALYSFSSTVSVASGNISIKHCHHDNRLTVKNEGNIHIGTLDGSIVASVGKGNVKIQMNNPTKVDISVSSGDITLCVPDHLAVIVDLSADDFHVDDSIKQHSSLDFGRESLNDRPVCTVLKLVKFRMDILEPDWTGSVRGSAEPPSPRIRPLIQAELPRITAKTAKGTISIRKRDWLASMMEKIK</sequence>